<accession>A0ABT1QP61</accession>
<dbReference type="PANTHER" id="PTHR36842">
    <property type="entry name" value="PROTEIN TOLB HOMOLOG"/>
    <property type="match status" value="1"/>
</dbReference>
<organism evidence="7 8">
    <name type="scientific">Tahibacter harae</name>
    <dbReference type="NCBI Taxonomy" id="2963937"/>
    <lineage>
        <taxon>Bacteria</taxon>
        <taxon>Pseudomonadati</taxon>
        <taxon>Pseudomonadota</taxon>
        <taxon>Gammaproteobacteria</taxon>
        <taxon>Lysobacterales</taxon>
        <taxon>Rhodanobacteraceae</taxon>
        <taxon>Tahibacter</taxon>
    </lineage>
</organism>
<comment type="caution">
    <text evidence="7">The sequence shown here is derived from an EMBL/GenBank/DDBJ whole genome shotgun (WGS) entry which is preliminary data.</text>
</comment>
<reference evidence="7" key="1">
    <citation type="submission" date="2022-07" db="EMBL/GenBank/DDBJ databases">
        <title>Tahibacter sp., a new gammaproteobacterium isolated from the silt sample collected at pig farm.</title>
        <authorList>
            <person name="Chen H."/>
        </authorList>
    </citation>
    <scope>NUCLEOTIDE SEQUENCE</scope>
    <source>
        <strain evidence="7">P2K</strain>
    </source>
</reference>
<dbReference type="CDD" id="cd00383">
    <property type="entry name" value="trans_reg_C"/>
    <property type="match status" value="1"/>
</dbReference>
<dbReference type="Proteomes" id="UP001165498">
    <property type="component" value="Unassembled WGS sequence"/>
</dbReference>
<evidence type="ECO:0000259" key="6">
    <source>
        <dbReference type="PROSITE" id="PS51755"/>
    </source>
</evidence>
<dbReference type="RefSeq" id="WP_255911808.1">
    <property type="nucleotide sequence ID" value="NZ_JANFQO010000003.1"/>
</dbReference>
<feature type="region of interest" description="Disordered" evidence="4">
    <location>
        <begin position="119"/>
        <end position="154"/>
    </location>
</feature>
<evidence type="ECO:0000313" key="7">
    <source>
        <dbReference type="EMBL" id="MCQ4163967.1"/>
    </source>
</evidence>
<protein>
    <submittedName>
        <fullName evidence="7">Winged helix-turn-helix domain-containing protein</fullName>
    </submittedName>
</protein>
<dbReference type="Pfam" id="PF00486">
    <property type="entry name" value="Trans_reg_C"/>
    <property type="match status" value="1"/>
</dbReference>
<dbReference type="InterPro" id="IPR011659">
    <property type="entry name" value="WD40"/>
</dbReference>
<feature type="DNA-binding region" description="OmpR/PhoB-type" evidence="3">
    <location>
        <begin position="14"/>
        <end position="112"/>
    </location>
</feature>
<evidence type="ECO:0000256" key="3">
    <source>
        <dbReference type="PROSITE-ProRule" id="PRU01091"/>
    </source>
</evidence>
<dbReference type="SMART" id="SM00862">
    <property type="entry name" value="Trans_reg_C"/>
    <property type="match status" value="1"/>
</dbReference>
<keyword evidence="5" id="KW-0812">Transmembrane</keyword>
<evidence type="ECO:0000256" key="1">
    <source>
        <dbReference type="ARBA" id="ARBA00009820"/>
    </source>
</evidence>
<proteinExistence type="inferred from homology"/>
<dbReference type="InterPro" id="IPR011042">
    <property type="entry name" value="6-blade_b-propeller_TolB-like"/>
</dbReference>
<dbReference type="Pfam" id="PF07676">
    <property type="entry name" value="PD40"/>
    <property type="match status" value="4"/>
</dbReference>
<feature type="domain" description="OmpR/PhoB-type" evidence="6">
    <location>
        <begin position="14"/>
        <end position="112"/>
    </location>
</feature>
<keyword evidence="5" id="KW-1133">Transmembrane helix</keyword>
<evidence type="ECO:0000256" key="5">
    <source>
        <dbReference type="SAM" id="Phobius"/>
    </source>
</evidence>
<evidence type="ECO:0000256" key="2">
    <source>
        <dbReference type="ARBA" id="ARBA00023125"/>
    </source>
</evidence>
<name>A0ABT1QP61_9GAMM</name>
<dbReference type="EMBL" id="JANFQO010000003">
    <property type="protein sequence ID" value="MCQ4163967.1"/>
    <property type="molecule type" value="Genomic_DNA"/>
</dbReference>
<dbReference type="InterPro" id="IPR001867">
    <property type="entry name" value="OmpR/PhoB-type_DNA-bd"/>
</dbReference>
<evidence type="ECO:0000256" key="4">
    <source>
        <dbReference type="SAM" id="MobiDB-lite"/>
    </source>
</evidence>
<dbReference type="InterPro" id="IPR036388">
    <property type="entry name" value="WH-like_DNA-bd_sf"/>
</dbReference>
<keyword evidence="8" id="KW-1185">Reference proteome</keyword>
<dbReference type="SUPFAM" id="SSF46894">
    <property type="entry name" value="C-terminal effector domain of the bipartite response regulators"/>
    <property type="match status" value="1"/>
</dbReference>
<dbReference type="InterPro" id="IPR016032">
    <property type="entry name" value="Sig_transdc_resp-reg_C-effctor"/>
</dbReference>
<dbReference type="Gene3D" id="1.10.10.10">
    <property type="entry name" value="Winged helix-like DNA-binding domain superfamily/Winged helix DNA-binding domain"/>
    <property type="match status" value="1"/>
</dbReference>
<dbReference type="SUPFAM" id="SSF82171">
    <property type="entry name" value="DPP6 N-terminal domain-like"/>
    <property type="match status" value="1"/>
</dbReference>
<sequence>MNSASSPGAGTRQAARFRLGEWVVDAAGHELLGAAGRVRLQPRQMQLLLRLAREPGTVLRREQLLEEVWEGRYVNDEALSRAIAELRQLLGDDPRAARYIETVPKLGYRLIAAPQREEAAPPAAAAPTLPTAAAGAEAHATTDTAAGTAAAATTPAGRALSVPLDASGLPRPDPRQQRRTFASSVIVGIAVVALVALLALTLPQPPGAQQHAAELRGRVDRARPFSTEPGFDQSARFSRDGRWVAWSVSDAEHNAAHIWIASRDGQSRRALSEGTDWDMAPVFVDGDTAVVFARYQANACELREQKLIDRQSRRIGGCAPPPATSRIDASPDGRQIVFAQALENGRSGLASLDRRSGVVSMLTDPGEQALADHNPRFSGDGSQLVFTRGQHSHQRLWLLPLAEPARARLLVDSGGLLYGAAWLPGDTGVILAGDLFGYRALYRADAATGALEFLGARGARYPDVAADGGLLFEIADYQANIWRADLRDAGAKPVAITQSQRYNNQPAFSPDGRYLAFGSNRDGLESLYLASPDGSGVERLALDPAQRWVRPSWDPDSRHLLVTAILNQSTATECLPYACGSENSALYRYDLAARQATPISGLGEDARYGQYSADGRHIYFLRPRDGRNQLWRAGADGSAPRLLLDANVENFTLDRQYLVVDVANESGLRVCGLEADNCRVILNQPLAGVGIAPENTYTALHEGRLAFVVQGTDGKRRLYNYDLDNDHSDTLLDDAPTTVAPALAFSPDGRWLAYSRNDRVAIDLYLGEARSLTDGAAAR</sequence>
<keyword evidence="2 3" id="KW-0238">DNA-binding</keyword>
<dbReference type="SUPFAM" id="SSF69322">
    <property type="entry name" value="Tricorn protease domain 2"/>
    <property type="match status" value="1"/>
</dbReference>
<gene>
    <name evidence="7" type="ORF">NM961_04515</name>
</gene>
<feature type="compositionally biased region" description="Low complexity" evidence="4">
    <location>
        <begin position="120"/>
        <end position="154"/>
    </location>
</feature>
<dbReference type="PROSITE" id="PS51755">
    <property type="entry name" value="OMPR_PHOB"/>
    <property type="match status" value="1"/>
</dbReference>
<evidence type="ECO:0000313" key="8">
    <source>
        <dbReference type="Proteomes" id="UP001165498"/>
    </source>
</evidence>
<dbReference type="Gene3D" id="2.120.10.30">
    <property type="entry name" value="TolB, C-terminal domain"/>
    <property type="match status" value="4"/>
</dbReference>
<comment type="similarity">
    <text evidence="1">Belongs to the TolB family.</text>
</comment>
<keyword evidence="5" id="KW-0472">Membrane</keyword>
<dbReference type="PANTHER" id="PTHR36842:SF1">
    <property type="entry name" value="PROTEIN TOLB"/>
    <property type="match status" value="1"/>
</dbReference>
<feature type="transmembrane region" description="Helical" evidence="5">
    <location>
        <begin position="181"/>
        <end position="202"/>
    </location>
</feature>